<dbReference type="KEGG" id="pmrn:116956636"/>
<dbReference type="AlphaFoldDB" id="A0AAJ7UDI1"/>
<dbReference type="PANTHER" id="PTHR15427:SF27">
    <property type="entry name" value="COMPLEMENT C1Q TUMOR NECROSIS FACTOR-RELATED PROTEIN 5"/>
    <property type="match status" value="1"/>
</dbReference>
<feature type="chain" id="PRO_5042490851" evidence="6">
    <location>
        <begin position="23"/>
        <end position="249"/>
    </location>
</feature>
<evidence type="ECO:0000256" key="6">
    <source>
        <dbReference type="SAM" id="SignalP"/>
    </source>
</evidence>
<evidence type="ECO:0000313" key="8">
    <source>
        <dbReference type="Proteomes" id="UP001318040"/>
    </source>
</evidence>
<dbReference type="SMART" id="SM00110">
    <property type="entry name" value="C1Q"/>
    <property type="match status" value="1"/>
</dbReference>
<dbReference type="InterPro" id="IPR008983">
    <property type="entry name" value="Tumour_necrosis_fac-like_dom"/>
</dbReference>
<sequence length="249" mass="25478">MSRLWLLLPLLLLLLSPHAAAAAGAQEEPGVAECPGQRCPCAGGGAAGIPGLHGQLGATGRDGRDGRDGSAGPPGPKGDVGNPGVDGAKGETGVPGRPGMQGMGQPGMKGDPGNCAKMPKSAFTAKLSAPRPASGSPIKFDVILTNSGNHYDPSTGKFTCVHPGAYYFVMHACVYSESVFTHLKRNGEVVHKFHSAWLGSWPGVALSGGAVLSLKAGDQVWLEVPDAHNGIFSRSDIDSSFSGFLLSPD</sequence>
<keyword evidence="3 6" id="KW-0732">Signal</keyword>
<name>A0AAJ7UDI1_PETMA</name>
<evidence type="ECO:0000256" key="4">
    <source>
        <dbReference type="ARBA" id="ARBA00023119"/>
    </source>
</evidence>
<dbReference type="Gene3D" id="2.60.120.40">
    <property type="match status" value="1"/>
</dbReference>
<dbReference type="GO" id="GO:0005581">
    <property type="term" value="C:collagen trimer"/>
    <property type="evidence" value="ECO:0007669"/>
    <property type="project" value="UniProtKB-KW"/>
</dbReference>
<dbReference type="PROSITE" id="PS50871">
    <property type="entry name" value="C1Q"/>
    <property type="match status" value="1"/>
</dbReference>
<feature type="domain" description="C1q" evidence="7">
    <location>
        <begin position="116"/>
        <end position="249"/>
    </location>
</feature>
<feature type="signal peptide" evidence="6">
    <location>
        <begin position="1"/>
        <end position="22"/>
    </location>
</feature>
<dbReference type="RefSeq" id="XP_032834294.1">
    <property type="nucleotide sequence ID" value="XM_032978403.1"/>
</dbReference>
<evidence type="ECO:0000256" key="5">
    <source>
        <dbReference type="SAM" id="MobiDB-lite"/>
    </source>
</evidence>
<dbReference type="SUPFAM" id="SSF49842">
    <property type="entry name" value="TNF-like"/>
    <property type="match status" value="1"/>
</dbReference>
<dbReference type="FunFam" id="2.60.120.40:FF:000001">
    <property type="entry name" value="Complement C1q B chain"/>
    <property type="match status" value="1"/>
</dbReference>
<feature type="region of interest" description="Disordered" evidence="5">
    <location>
        <begin position="52"/>
        <end position="108"/>
    </location>
</feature>
<dbReference type="PRINTS" id="PR00007">
    <property type="entry name" value="COMPLEMNTC1Q"/>
</dbReference>
<proteinExistence type="predicted"/>
<dbReference type="InterPro" id="IPR008160">
    <property type="entry name" value="Collagen"/>
</dbReference>
<protein>
    <submittedName>
        <fullName evidence="9">Complement C1q tumor necrosis factor-related protein 5-like isoform X1</fullName>
    </submittedName>
</protein>
<dbReference type="GO" id="GO:0005576">
    <property type="term" value="C:extracellular region"/>
    <property type="evidence" value="ECO:0007669"/>
    <property type="project" value="UniProtKB-SubCell"/>
</dbReference>
<evidence type="ECO:0000256" key="2">
    <source>
        <dbReference type="ARBA" id="ARBA00022525"/>
    </source>
</evidence>
<dbReference type="Proteomes" id="UP001318040">
    <property type="component" value="Chromosome 66"/>
</dbReference>
<comment type="subcellular location">
    <subcellularLocation>
        <location evidence="1">Secreted</location>
    </subcellularLocation>
</comment>
<evidence type="ECO:0000313" key="9">
    <source>
        <dbReference type="RefSeq" id="XP_032834294.1"/>
    </source>
</evidence>
<evidence type="ECO:0000256" key="1">
    <source>
        <dbReference type="ARBA" id="ARBA00004613"/>
    </source>
</evidence>
<keyword evidence="8" id="KW-1185">Reference proteome</keyword>
<organism evidence="8 9">
    <name type="scientific">Petromyzon marinus</name>
    <name type="common">Sea lamprey</name>
    <dbReference type="NCBI Taxonomy" id="7757"/>
    <lineage>
        <taxon>Eukaryota</taxon>
        <taxon>Metazoa</taxon>
        <taxon>Chordata</taxon>
        <taxon>Craniata</taxon>
        <taxon>Vertebrata</taxon>
        <taxon>Cyclostomata</taxon>
        <taxon>Hyperoartia</taxon>
        <taxon>Petromyzontiformes</taxon>
        <taxon>Petromyzontidae</taxon>
        <taxon>Petromyzon</taxon>
    </lineage>
</organism>
<dbReference type="InterPro" id="IPR001073">
    <property type="entry name" value="C1q_dom"/>
</dbReference>
<dbReference type="Pfam" id="PF00386">
    <property type="entry name" value="C1q"/>
    <property type="match status" value="1"/>
</dbReference>
<accession>A0AAJ7UDI1</accession>
<reference evidence="9" key="1">
    <citation type="submission" date="2025-08" db="UniProtKB">
        <authorList>
            <consortium name="RefSeq"/>
        </authorList>
    </citation>
    <scope>IDENTIFICATION</scope>
    <source>
        <tissue evidence="9">Sperm</tissue>
    </source>
</reference>
<dbReference type="PANTHER" id="PTHR15427">
    <property type="entry name" value="EMILIN ELASTIN MICROFIBRIL INTERFACE-LOCATED PROTEIN ELASTIN MICROFIBRIL INTERFACER"/>
    <property type="match status" value="1"/>
</dbReference>
<dbReference type="Pfam" id="PF01391">
    <property type="entry name" value="Collagen"/>
    <property type="match status" value="1"/>
</dbReference>
<gene>
    <name evidence="9" type="primary">LOC116956636</name>
</gene>
<keyword evidence="2" id="KW-0964">Secreted</keyword>
<evidence type="ECO:0000259" key="7">
    <source>
        <dbReference type="PROSITE" id="PS50871"/>
    </source>
</evidence>
<keyword evidence="4" id="KW-0176">Collagen</keyword>
<dbReference type="InterPro" id="IPR050392">
    <property type="entry name" value="Collagen/C1q_domain"/>
</dbReference>
<evidence type="ECO:0000256" key="3">
    <source>
        <dbReference type="ARBA" id="ARBA00022729"/>
    </source>
</evidence>